<proteinExistence type="predicted"/>
<keyword evidence="1" id="KW-0812">Transmembrane</keyword>
<reference evidence="2" key="1">
    <citation type="journal article" date="2022" name="Nat. Microbiol.">
        <title>Unique mobile elements and scalable gene flow at the prokaryote-eukaryote boundary revealed by circularized Asgard archaea genomes.</title>
        <authorList>
            <person name="Wu F."/>
            <person name="Speth D.R."/>
            <person name="Philosof A."/>
            <person name="Cremiere A."/>
            <person name="Narayanan A."/>
            <person name="Barco R.A."/>
            <person name="Connon S.A."/>
            <person name="Amend J.P."/>
            <person name="Antoshechkin I.A."/>
            <person name="Orphan V.J."/>
        </authorList>
    </citation>
    <scope>NUCLEOTIDE SEQUENCE</scope>
    <source>
        <strain evidence="2">PM71</strain>
    </source>
</reference>
<accession>A0A9Y1BNM2</accession>
<keyword evidence="1" id="KW-0472">Membrane</keyword>
<name>A0A9Y1BNM2_9ARCH</name>
<evidence type="ECO:0000313" key="2">
    <source>
        <dbReference type="EMBL" id="UJG42092.1"/>
    </source>
</evidence>
<dbReference type="EMBL" id="CP084166">
    <property type="protein sequence ID" value="UJG42092.1"/>
    <property type="molecule type" value="Genomic_DNA"/>
</dbReference>
<gene>
    <name evidence="2" type="ORF">K9W45_06430</name>
</gene>
<dbReference type="Proteomes" id="UP001201020">
    <property type="component" value="Chromosome"/>
</dbReference>
<feature type="transmembrane region" description="Helical" evidence="1">
    <location>
        <begin position="301"/>
        <end position="319"/>
    </location>
</feature>
<evidence type="ECO:0000256" key="1">
    <source>
        <dbReference type="SAM" id="Phobius"/>
    </source>
</evidence>
<keyword evidence="1" id="KW-1133">Transmembrane helix</keyword>
<organism evidence="2">
    <name type="scientific">Candidatus Heimdallarchaeum aukensis</name>
    <dbReference type="NCBI Taxonomy" id="2876573"/>
    <lineage>
        <taxon>Archaea</taxon>
        <taxon>Promethearchaeati</taxon>
        <taxon>Candidatus Heimdallarchaeota</taxon>
        <taxon>Candidatus Heimdallarchaeia (ex Rinke et al. 2021) (nom. nud.)</taxon>
        <taxon>Candidatus Heimdallarchaeales</taxon>
        <taxon>Candidatus Heimdallarchaeaceae</taxon>
        <taxon>Candidatus Heimdallarchaeum</taxon>
    </lineage>
</organism>
<feature type="transmembrane region" description="Helical" evidence="1">
    <location>
        <begin position="246"/>
        <end position="267"/>
    </location>
</feature>
<protein>
    <submittedName>
        <fullName evidence="2">Uncharacterized protein</fullName>
    </submittedName>
</protein>
<dbReference type="AlphaFoldDB" id="A0A9Y1BNM2"/>
<sequence length="714" mass="83562">MILILEFIVIGALSVTKVTLSNHQNIVQAEEGDLTVTIRREQIYYKNNTELTRGYIYWADLKGGTLILYGNTSSSEMFSYAFWDSVGNYSSDRLTFYPDRIEIQIRTTELYYEIYGAYHPDYFIDTNFIVIFDTFWAQFSYITPEGEERYAPVNYYNKQVLPEGAGLVSYAPTDGALIEKVGEEIYAIVWEYKERMMDPFHEPFPYEITYTFDPIYLAFTEQMFQNQQERQKNENEKNLLDMLKTYFKLIAFLAVILSIVAAIFGYLRARHKFKSKLQEAINLPKRMLKDIEREVEPSKRVSSMFSAGFFLFLLLMPVVTSQLQDVQTTEPMLVNNNTQIGLAGLNSSLKQEDRDIQYTAIIDLGKTGISFETVIMELPYTVENFSIWVNTESVIEFNAYDSSGLPISYQEFSDHYLIRNVKGYIRYEIIKPYQYYNNSNILVYIDYFWLNFFDYEIGNYSRADIQYTLILPEDSILYSASPESILTLGKTPEGRRKVTFTDYNRQIDPYHDLFSCQVTYSFIDVLDAIENESARFEHFRVETKLTQEQINTLTKNIMFLAFIAIIAPILAFLLSYYIMRNRMMKKIKEEEQKHELLISVEELQIKALNESGKIDENKEPWKPMLGGYWELLAYLSRYTPINLLSLDDSMHEKILSKYIPKHLRQEIFELLSTGRAISSSIKKGETIYFTKSQARDYLEAIMKAIEKMEKERKG</sequence>
<feature type="transmembrane region" description="Helical" evidence="1">
    <location>
        <begin position="557"/>
        <end position="578"/>
    </location>
</feature>